<keyword evidence="1" id="KW-0596">Phosphopantetheine</keyword>
<dbReference type="InterPro" id="IPR009081">
    <property type="entry name" value="PP-bd_ACP"/>
</dbReference>
<proteinExistence type="predicted"/>
<sequence>MTTREQVFETIVQHTREVVPELEGHAFQDSDSLRELGANSIDRAEITMLVLESLSLSIPRVELFGPNNIGELADLIHARIQASVA</sequence>
<dbReference type="GO" id="GO:0031177">
    <property type="term" value="F:phosphopantetheine binding"/>
    <property type="evidence" value="ECO:0007669"/>
    <property type="project" value="InterPro"/>
</dbReference>
<dbReference type="HOGENOM" id="CLU_108696_21_1_4"/>
<dbReference type="STRING" id="999541.bgla_1g21570"/>
<keyword evidence="5" id="KW-1185">Reference proteome</keyword>
<dbReference type="RefSeq" id="WP_013698117.1">
    <property type="nucleotide sequence ID" value="NC_015381.1"/>
</dbReference>
<name>F2L8L5_BURGS</name>
<accession>F2L8L5</accession>
<evidence type="ECO:0000259" key="3">
    <source>
        <dbReference type="PROSITE" id="PS50075"/>
    </source>
</evidence>
<organism evidence="4 5">
    <name type="scientific">Burkholderia gladioli (strain BSR3)</name>
    <dbReference type="NCBI Taxonomy" id="999541"/>
    <lineage>
        <taxon>Bacteria</taxon>
        <taxon>Pseudomonadati</taxon>
        <taxon>Pseudomonadota</taxon>
        <taxon>Betaproteobacteria</taxon>
        <taxon>Burkholderiales</taxon>
        <taxon>Burkholderiaceae</taxon>
        <taxon>Burkholderia</taxon>
    </lineage>
</organism>
<evidence type="ECO:0000313" key="5">
    <source>
        <dbReference type="Proteomes" id="UP000008316"/>
    </source>
</evidence>
<dbReference type="AlphaFoldDB" id="F2L8L5"/>
<dbReference type="PROSITE" id="PS50075">
    <property type="entry name" value="CARRIER"/>
    <property type="match status" value="1"/>
</dbReference>
<evidence type="ECO:0000313" key="4">
    <source>
        <dbReference type="EMBL" id="AEA60786.1"/>
    </source>
</evidence>
<dbReference type="Gene3D" id="1.10.1200.10">
    <property type="entry name" value="ACP-like"/>
    <property type="match status" value="1"/>
</dbReference>
<evidence type="ECO:0000256" key="2">
    <source>
        <dbReference type="ARBA" id="ARBA00022553"/>
    </source>
</evidence>
<dbReference type="SUPFAM" id="SSF47336">
    <property type="entry name" value="ACP-like"/>
    <property type="match status" value="1"/>
</dbReference>
<dbReference type="SMART" id="SM00823">
    <property type="entry name" value="PKS_PP"/>
    <property type="match status" value="1"/>
</dbReference>
<dbReference type="KEGG" id="bgd:bgla_1g21570"/>
<dbReference type="eggNOG" id="COG0236">
    <property type="taxonomic scope" value="Bacteria"/>
</dbReference>
<reference evidence="4 5" key="1">
    <citation type="journal article" date="2011" name="J. Bacteriol.">
        <title>Complete genome sequence of Burkholderia gladioli BSR3.</title>
        <authorList>
            <person name="Seo Y.S."/>
            <person name="Lim J."/>
            <person name="Choi B.S."/>
            <person name="Kim H."/>
            <person name="Goo E."/>
            <person name="Lee B."/>
            <person name="Lim J.S."/>
            <person name="Choi I.Y."/>
            <person name="Moon J.S."/>
            <person name="Kim J."/>
            <person name="Hwang I."/>
        </authorList>
    </citation>
    <scope>NUCLEOTIDE SEQUENCE [LARGE SCALE GENOMIC DNA]</scope>
    <source>
        <strain evidence="4 5">BSR3</strain>
    </source>
</reference>
<gene>
    <name evidence="4" type="ordered locus">bgla_1g21570</name>
</gene>
<dbReference type="NCBIfam" id="NF005502">
    <property type="entry name" value="PRK07117.1"/>
    <property type="match status" value="1"/>
</dbReference>
<dbReference type="InterPro" id="IPR036736">
    <property type="entry name" value="ACP-like_sf"/>
</dbReference>
<dbReference type="Pfam" id="PF00550">
    <property type="entry name" value="PP-binding"/>
    <property type="match status" value="1"/>
</dbReference>
<keyword evidence="2" id="KW-0597">Phosphoprotein</keyword>
<dbReference type="Proteomes" id="UP000008316">
    <property type="component" value="Chromosome 1"/>
</dbReference>
<dbReference type="EMBL" id="CP002599">
    <property type="protein sequence ID" value="AEA60786.1"/>
    <property type="molecule type" value="Genomic_DNA"/>
</dbReference>
<feature type="domain" description="Carrier" evidence="3">
    <location>
        <begin position="2"/>
        <end position="80"/>
    </location>
</feature>
<protein>
    <submittedName>
        <fullName evidence="4">Acyl carrier protein</fullName>
    </submittedName>
</protein>
<evidence type="ECO:0000256" key="1">
    <source>
        <dbReference type="ARBA" id="ARBA00022450"/>
    </source>
</evidence>
<dbReference type="InterPro" id="IPR020806">
    <property type="entry name" value="PKS_PP-bd"/>
</dbReference>